<accession>A0ABX0F2F8</accession>
<comment type="caution">
    <text evidence="2">The sequence shown here is derived from an EMBL/GenBank/DDBJ whole genome shotgun (WGS) entry which is preliminary data.</text>
</comment>
<dbReference type="Pfam" id="PF09954">
    <property type="entry name" value="DUF2188"/>
    <property type="match status" value="1"/>
</dbReference>
<feature type="compositionally biased region" description="Basic and acidic residues" evidence="1">
    <location>
        <begin position="88"/>
        <end position="102"/>
    </location>
</feature>
<proteinExistence type="predicted"/>
<sequence length="140" mass="15480">MPWNKNDYPQSMKNLDERVRDKAIEIANALLDEGYEEGRAIAIATSKAEEWDENHPDRGGKSKKDDDGSRGRSGSESKSSARHPLHVVSHEDGWAVKEEGTDKPLSTHSRKDEAVKAANDSASDDGVHVYVHDKDGKIQS</sequence>
<dbReference type="InterPro" id="IPR018691">
    <property type="entry name" value="DUF2188"/>
</dbReference>
<feature type="compositionally biased region" description="Basic and acidic residues" evidence="1">
    <location>
        <begin position="47"/>
        <end position="75"/>
    </location>
</feature>
<organism evidence="2 3">
    <name type="scientific">Saccharibacillus alkalitolerans</name>
    <dbReference type="NCBI Taxonomy" id="2705290"/>
    <lineage>
        <taxon>Bacteria</taxon>
        <taxon>Bacillati</taxon>
        <taxon>Bacillota</taxon>
        <taxon>Bacilli</taxon>
        <taxon>Bacillales</taxon>
        <taxon>Paenibacillaceae</taxon>
        <taxon>Saccharibacillus</taxon>
    </lineage>
</organism>
<feature type="compositionally biased region" description="Basic and acidic residues" evidence="1">
    <location>
        <begin position="125"/>
        <end position="140"/>
    </location>
</feature>
<dbReference type="RefSeq" id="WP_166272121.1">
    <property type="nucleotide sequence ID" value="NZ_JAAFGS010000001.1"/>
</dbReference>
<evidence type="ECO:0000256" key="1">
    <source>
        <dbReference type="SAM" id="MobiDB-lite"/>
    </source>
</evidence>
<dbReference type="EMBL" id="JAAFGS010000001">
    <property type="protein sequence ID" value="NGZ74134.1"/>
    <property type="molecule type" value="Genomic_DNA"/>
</dbReference>
<reference evidence="2 3" key="1">
    <citation type="submission" date="2020-01" db="EMBL/GenBank/DDBJ databases">
        <title>Polyphasic characterisation and genomic insights into a novel alkali tolerant bacterium VR-M41.</title>
        <authorList>
            <person name="Vemuluri V.R."/>
        </authorList>
    </citation>
    <scope>NUCLEOTIDE SEQUENCE [LARGE SCALE GENOMIC DNA]</scope>
    <source>
        <strain evidence="2 3">VR-M41</strain>
    </source>
</reference>
<name>A0ABX0F2F8_9BACL</name>
<keyword evidence="3" id="KW-1185">Reference proteome</keyword>
<evidence type="ECO:0000313" key="3">
    <source>
        <dbReference type="Proteomes" id="UP000800303"/>
    </source>
</evidence>
<dbReference type="Proteomes" id="UP000800303">
    <property type="component" value="Unassembled WGS sequence"/>
</dbReference>
<feature type="region of interest" description="Disordered" evidence="1">
    <location>
        <begin position="45"/>
        <end position="140"/>
    </location>
</feature>
<protein>
    <submittedName>
        <fullName evidence="2">DUF2188 domain-containing protein</fullName>
    </submittedName>
</protein>
<evidence type="ECO:0000313" key="2">
    <source>
        <dbReference type="EMBL" id="NGZ74134.1"/>
    </source>
</evidence>
<gene>
    <name evidence="2" type="ORF">GYN08_02315</name>
</gene>